<accession>A0ABT8DTA8</accession>
<protein>
    <submittedName>
        <fullName evidence="1">Uncharacterized protein</fullName>
    </submittedName>
</protein>
<proteinExistence type="predicted"/>
<organism evidence="1 2">
    <name type="scientific">Roseateles violae</name>
    <dbReference type="NCBI Taxonomy" id="3058042"/>
    <lineage>
        <taxon>Bacteria</taxon>
        <taxon>Pseudomonadati</taxon>
        <taxon>Pseudomonadota</taxon>
        <taxon>Betaproteobacteria</taxon>
        <taxon>Burkholderiales</taxon>
        <taxon>Sphaerotilaceae</taxon>
        <taxon>Roseateles</taxon>
    </lineage>
</organism>
<dbReference type="Proteomes" id="UP001228044">
    <property type="component" value="Unassembled WGS sequence"/>
</dbReference>
<name>A0ABT8DTA8_9BURK</name>
<dbReference type="EMBL" id="JAUHHC010000001">
    <property type="protein sequence ID" value="MDN3919544.1"/>
    <property type="molecule type" value="Genomic_DNA"/>
</dbReference>
<evidence type="ECO:0000313" key="2">
    <source>
        <dbReference type="Proteomes" id="UP001228044"/>
    </source>
</evidence>
<dbReference type="RefSeq" id="WP_290357844.1">
    <property type="nucleotide sequence ID" value="NZ_JAUHHC010000001.1"/>
</dbReference>
<evidence type="ECO:0000313" key="1">
    <source>
        <dbReference type="EMBL" id="MDN3919544.1"/>
    </source>
</evidence>
<reference evidence="1 2" key="1">
    <citation type="submission" date="2023-06" db="EMBL/GenBank/DDBJ databases">
        <title>Pelomonas sp. PFR6 16S ribosomal RNA gene Genome sequencing and assembly.</title>
        <authorList>
            <person name="Woo H."/>
        </authorList>
    </citation>
    <scope>NUCLEOTIDE SEQUENCE [LARGE SCALE GENOMIC DNA]</scope>
    <source>
        <strain evidence="1 2">PFR6</strain>
    </source>
</reference>
<keyword evidence="2" id="KW-1185">Reference proteome</keyword>
<comment type="caution">
    <text evidence="1">The sequence shown here is derived from an EMBL/GenBank/DDBJ whole genome shotgun (WGS) entry which is preliminary data.</text>
</comment>
<sequence length="126" mass="13955">MRAADIYRFPVRSSPFDYDPIREHRRAAQAALAAGPQPELRLDTTMFTSSPLRDFADAALRDVRLGLKPLGRSAESVKAVHTPAYSRGSFTLFASDELRISVDLGPLMWHHTQRGRGIGGLVDTYA</sequence>
<gene>
    <name evidence="1" type="ORF">QWJ38_04530</name>
</gene>